<feature type="compositionally biased region" description="Polar residues" evidence="6">
    <location>
        <begin position="304"/>
        <end position="317"/>
    </location>
</feature>
<keyword evidence="8" id="KW-1185">Reference proteome</keyword>
<dbReference type="Proteomes" id="UP000636949">
    <property type="component" value="Unassembled WGS sequence"/>
</dbReference>
<evidence type="ECO:0000256" key="4">
    <source>
        <dbReference type="ARBA" id="ARBA00022490"/>
    </source>
</evidence>
<sequence>MWFKNLALFQFTENFTVSAEELEKQLAEHAFSPCSTSAPISMGWVSPMAQDMPLVHAASGFMMVSFKIQEKMVPAGVIKEVLDEKVEEIELRESRKVKKKEKDTLKEEIYQSLLPRAFTRNTVINAYIDTQAGWLIVNASSAKKAEHLTVNLRKALGSLKIRIPEVLPVSMLLTQWLKTNEYPQDLTIEDQCVLQDNKDASGIIRCQRQNLFTDDILSLIDSGREVIQLGLSWQDQLSFVINDEFMLKSLKFLEVVQDKANDIVSETKQERFDADFIIMAETLREFIDFIMQIFAKDSQESEVSDTANTMTDINSVENGEEISQAHDEDDAPWEDNEATDDTRDTSVDHQNQ</sequence>
<comment type="caution">
    <text evidence="7">The sequence shown here is derived from an EMBL/GenBank/DDBJ whole genome shotgun (WGS) entry which is preliminary data.</text>
</comment>
<evidence type="ECO:0000256" key="3">
    <source>
        <dbReference type="ARBA" id="ARBA00022296"/>
    </source>
</evidence>
<dbReference type="PANTHER" id="PTHR38103:SF1">
    <property type="entry name" value="RECOMBINATION-ASSOCIATED PROTEIN RDGC"/>
    <property type="match status" value="1"/>
</dbReference>
<keyword evidence="5" id="KW-0233">DNA recombination</keyword>
<keyword evidence="4" id="KW-0963">Cytoplasm</keyword>
<gene>
    <name evidence="7" type="primary">rdgC</name>
    <name evidence="7" type="ORF">GCM10010995_04730</name>
</gene>
<comment type="subcellular location">
    <subcellularLocation>
        <location evidence="1">Cytoplasm</location>
        <location evidence="1">Nucleoid</location>
    </subcellularLocation>
</comment>
<evidence type="ECO:0000256" key="5">
    <source>
        <dbReference type="ARBA" id="ARBA00023172"/>
    </source>
</evidence>
<protein>
    <recommendedName>
        <fullName evidence="3">Recombination-associated protein RdgC</fullName>
    </recommendedName>
</protein>
<feature type="compositionally biased region" description="Basic and acidic residues" evidence="6">
    <location>
        <begin position="340"/>
        <end position="352"/>
    </location>
</feature>
<dbReference type="GO" id="GO:0006310">
    <property type="term" value="P:DNA recombination"/>
    <property type="evidence" value="ECO:0007669"/>
    <property type="project" value="UniProtKB-KW"/>
</dbReference>
<evidence type="ECO:0000313" key="7">
    <source>
        <dbReference type="EMBL" id="GGF90454.1"/>
    </source>
</evidence>
<dbReference type="PANTHER" id="PTHR38103">
    <property type="entry name" value="RECOMBINATION-ASSOCIATED PROTEIN RDGC"/>
    <property type="match status" value="1"/>
</dbReference>
<organism evidence="7 8">
    <name type="scientific">Cysteiniphilum litorale</name>
    <dbReference type="NCBI Taxonomy" id="2056700"/>
    <lineage>
        <taxon>Bacteria</taxon>
        <taxon>Pseudomonadati</taxon>
        <taxon>Pseudomonadota</taxon>
        <taxon>Gammaproteobacteria</taxon>
        <taxon>Thiotrichales</taxon>
        <taxon>Fastidiosibacteraceae</taxon>
        <taxon>Cysteiniphilum</taxon>
    </lineage>
</organism>
<dbReference type="GO" id="GO:0000018">
    <property type="term" value="P:regulation of DNA recombination"/>
    <property type="evidence" value="ECO:0007669"/>
    <property type="project" value="TreeGrafter"/>
</dbReference>
<accession>A0A8J2Z2R3</accession>
<reference evidence="7" key="2">
    <citation type="submission" date="2020-09" db="EMBL/GenBank/DDBJ databases">
        <authorList>
            <person name="Sun Q."/>
            <person name="Zhou Y."/>
        </authorList>
    </citation>
    <scope>NUCLEOTIDE SEQUENCE</scope>
    <source>
        <strain evidence="7">CGMCC 1.15758</strain>
    </source>
</reference>
<name>A0A8J2Z2R3_9GAMM</name>
<dbReference type="OrthoDB" id="5290530at2"/>
<feature type="compositionally biased region" description="Acidic residues" evidence="6">
    <location>
        <begin position="327"/>
        <end position="339"/>
    </location>
</feature>
<dbReference type="EMBL" id="BMJS01000003">
    <property type="protein sequence ID" value="GGF90454.1"/>
    <property type="molecule type" value="Genomic_DNA"/>
</dbReference>
<feature type="region of interest" description="Disordered" evidence="6">
    <location>
        <begin position="301"/>
        <end position="352"/>
    </location>
</feature>
<dbReference type="GO" id="GO:0003690">
    <property type="term" value="F:double-stranded DNA binding"/>
    <property type="evidence" value="ECO:0007669"/>
    <property type="project" value="TreeGrafter"/>
</dbReference>
<comment type="similarity">
    <text evidence="2">Belongs to the RdgC family.</text>
</comment>
<evidence type="ECO:0000256" key="2">
    <source>
        <dbReference type="ARBA" id="ARBA00008657"/>
    </source>
</evidence>
<dbReference type="AlphaFoldDB" id="A0A8J2Z2R3"/>
<dbReference type="GO" id="GO:0043590">
    <property type="term" value="C:bacterial nucleoid"/>
    <property type="evidence" value="ECO:0007669"/>
    <property type="project" value="TreeGrafter"/>
</dbReference>
<evidence type="ECO:0000256" key="1">
    <source>
        <dbReference type="ARBA" id="ARBA00004453"/>
    </source>
</evidence>
<dbReference type="Pfam" id="PF04381">
    <property type="entry name" value="RdgC"/>
    <property type="match status" value="1"/>
</dbReference>
<dbReference type="NCBIfam" id="NF001464">
    <property type="entry name" value="PRK00321.1-5"/>
    <property type="match status" value="1"/>
</dbReference>
<evidence type="ECO:0000313" key="8">
    <source>
        <dbReference type="Proteomes" id="UP000636949"/>
    </source>
</evidence>
<reference evidence="7" key="1">
    <citation type="journal article" date="2014" name="Int. J. Syst. Evol. Microbiol.">
        <title>Complete genome sequence of Corynebacterium casei LMG S-19264T (=DSM 44701T), isolated from a smear-ripened cheese.</title>
        <authorList>
            <consortium name="US DOE Joint Genome Institute (JGI-PGF)"/>
            <person name="Walter F."/>
            <person name="Albersmeier A."/>
            <person name="Kalinowski J."/>
            <person name="Ruckert C."/>
        </authorList>
    </citation>
    <scope>NUCLEOTIDE SEQUENCE</scope>
    <source>
        <strain evidence="7">CGMCC 1.15758</strain>
    </source>
</reference>
<evidence type="ECO:0000256" key="6">
    <source>
        <dbReference type="SAM" id="MobiDB-lite"/>
    </source>
</evidence>
<dbReference type="InterPro" id="IPR007476">
    <property type="entry name" value="RdgC"/>
</dbReference>
<proteinExistence type="inferred from homology"/>
<dbReference type="RefSeq" id="WP_117001572.1">
    <property type="nucleotide sequence ID" value="NZ_BMJS01000003.1"/>
</dbReference>